<dbReference type="AlphaFoldDB" id="A0A9P7GG32"/>
<dbReference type="Proteomes" id="UP000717328">
    <property type="component" value="Unassembled WGS sequence"/>
</dbReference>
<protein>
    <submittedName>
        <fullName evidence="1">Uncharacterized protein</fullName>
    </submittedName>
</protein>
<name>A0A9P7GG32_9AGAR</name>
<organism evidence="1 2">
    <name type="scientific">Sphagnurus paluster</name>
    <dbReference type="NCBI Taxonomy" id="117069"/>
    <lineage>
        <taxon>Eukaryota</taxon>
        <taxon>Fungi</taxon>
        <taxon>Dikarya</taxon>
        <taxon>Basidiomycota</taxon>
        <taxon>Agaricomycotina</taxon>
        <taxon>Agaricomycetes</taxon>
        <taxon>Agaricomycetidae</taxon>
        <taxon>Agaricales</taxon>
        <taxon>Tricholomatineae</taxon>
        <taxon>Lyophyllaceae</taxon>
        <taxon>Sphagnurus</taxon>
    </lineage>
</organism>
<dbReference type="EMBL" id="JABCKI010000623">
    <property type="protein sequence ID" value="KAG5649944.1"/>
    <property type="molecule type" value="Genomic_DNA"/>
</dbReference>
<comment type="caution">
    <text evidence="1">The sequence shown here is derived from an EMBL/GenBank/DDBJ whole genome shotgun (WGS) entry which is preliminary data.</text>
</comment>
<reference evidence="1" key="2">
    <citation type="submission" date="2021-10" db="EMBL/GenBank/DDBJ databases">
        <title>Phylogenomics reveals ancestral predisposition of the termite-cultivated fungus Termitomyces towards a domesticated lifestyle.</title>
        <authorList>
            <person name="Auxier B."/>
            <person name="Grum-Grzhimaylo A."/>
            <person name="Cardenas M.E."/>
            <person name="Lodge J.D."/>
            <person name="Laessoe T."/>
            <person name="Pedersen O."/>
            <person name="Smith M.E."/>
            <person name="Kuyper T.W."/>
            <person name="Franco-Molano E.A."/>
            <person name="Baroni T.J."/>
            <person name="Aanen D.K."/>
        </authorList>
    </citation>
    <scope>NUCLEOTIDE SEQUENCE</scope>
    <source>
        <strain evidence="1">D49</strain>
    </source>
</reference>
<proteinExistence type="predicted"/>
<evidence type="ECO:0000313" key="2">
    <source>
        <dbReference type="Proteomes" id="UP000717328"/>
    </source>
</evidence>
<gene>
    <name evidence="1" type="ORF">H0H81_001375</name>
</gene>
<accession>A0A9P7GG32</accession>
<keyword evidence="2" id="KW-1185">Reference proteome</keyword>
<reference evidence="1" key="1">
    <citation type="submission" date="2021-02" db="EMBL/GenBank/DDBJ databases">
        <authorList>
            <person name="Nieuwenhuis M."/>
            <person name="Van De Peppel L.J.J."/>
        </authorList>
    </citation>
    <scope>NUCLEOTIDE SEQUENCE</scope>
    <source>
        <strain evidence="1">D49</strain>
    </source>
</reference>
<evidence type="ECO:0000313" key="1">
    <source>
        <dbReference type="EMBL" id="KAG5649944.1"/>
    </source>
</evidence>
<dbReference type="OrthoDB" id="3261131at2759"/>
<sequence>MSTSKVWCLTIDEDYKPHGSPFEIVLESEARIAHLTKKVKEEVSPTAPSNMFVVWRPKPKVPVELQKKRNSEDVDDLSDPYERLKRTKLVAVSPSRIASPSAYMALQNDSDERILDGRPSLDEDIAPIVLLYHGFGIFLDIFDGQKDVAGLDKVDGKKVKKAVDEFVERMCCLYESVDEREEQGLESIHRIFQARYGTQIPNPTLAWMGGYVFDGIILCKHGGAGFVARFANDIATSSIPVVEATAHAAQTHVSYMEPLE</sequence>